<accession>A0ABU1H3R9</accession>
<comment type="caution">
    <text evidence="1">The sequence shown here is derived from an EMBL/GenBank/DDBJ whole genome shotgun (WGS) entry which is preliminary data.</text>
</comment>
<evidence type="ECO:0000313" key="1">
    <source>
        <dbReference type="EMBL" id="MDR5898924.1"/>
    </source>
</evidence>
<keyword evidence="2" id="KW-1185">Reference proteome</keyword>
<gene>
    <name evidence="1" type="ORF">QC823_07965</name>
</gene>
<sequence>MSDKQRMVFITPTWAGDLDHFRVMRASLEQSPLAAFDHYVVVQDEDIALFEEFRGRSGLTLLSTRDVLPEDVERRRSHARRLSQRLGRNMTRICGSLKRVFSWPAWPSYTGWHTQQLCKLMLASELDYDKAVIIDSDVIVTQNASADDFVSDISYVCFADWQNHAELKGKVKKWIHESAYLMNTTSDTRQVNAYFDTPFVFDRQLLCKALATLESNTHKKWWATLLDRPPRRWSEFGIYKAFLLKQTPQISIDWRIPSFCHYLFDTTDPQKVVDTVGALLTDPNIHYVTIHSQASGRVKQDANTYLEPLLSLLEKVR</sequence>
<organism evidence="1 2">
    <name type="scientific">Vreelandella vilamensis</name>
    <dbReference type="NCBI Taxonomy" id="531309"/>
    <lineage>
        <taxon>Bacteria</taxon>
        <taxon>Pseudomonadati</taxon>
        <taxon>Pseudomonadota</taxon>
        <taxon>Gammaproteobacteria</taxon>
        <taxon>Oceanospirillales</taxon>
        <taxon>Halomonadaceae</taxon>
        <taxon>Vreelandella</taxon>
    </lineage>
</organism>
<dbReference type="Proteomes" id="UP001254564">
    <property type="component" value="Unassembled WGS sequence"/>
</dbReference>
<dbReference type="EMBL" id="JARWAN010000010">
    <property type="protein sequence ID" value="MDR5898924.1"/>
    <property type="molecule type" value="Genomic_DNA"/>
</dbReference>
<name>A0ABU1H3R9_9GAMM</name>
<reference evidence="1 2" key="1">
    <citation type="submission" date="2023-04" db="EMBL/GenBank/DDBJ databases">
        <title>A long-awaited taxogenomic arrangement of the family Halomonadaceae.</title>
        <authorList>
            <person name="De La Haba R."/>
            <person name="Chuvochina M."/>
            <person name="Wittouck S."/>
            <person name="Arahal D.R."/>
            <person name="Sanchez-Porro C."/>
            <person name="Hugenholtz P."/>
            <person name="Ventosa A."/>
        </authorList>
    </citation>
    <scope>NUCLEOTIDE SEQUENCE [LARGE SCALE GENOMIC DNA]</scope>
    <source>
        <strain evidence="1 2">DSM 21020</strain>
    </source>
</reference>
<dbReference type="InterPro" id="IPR045499">
    <property type="entry name" value="DUF6492"/>
</dbReference>
<protein>
    <submittedName>
        <fullName evidence="1">DUF6492 family protein</fullName>
    </submittedName>
</protein>
<proteinExistence type="predicted"/>
<evidence type="ECO:0000313" key="2">
    <source>
        <dbReference type="Proteomes" id="UP001254564"/>
    </source>
</evidence>
<dbReference type="RefSeq" id="WP_309655834.1">
    <property type="nucleotide sequence ID" value="NZ_JARWAN010000010.1"/>
</dbReference>
<dbReference type="Pfam" id="PF20102">
    <property type="entry name" value="DUF6492"/>
    <property type="match status" value="1"/>
</dbReference>